<dbReference type="InterPro" id="IPR044713">
    <property type="entry name" value="DNJA1/2-like"/>
</dbReference>
<dbReference type="GO" id="GO:0140602">
    <property type="term" value="C:nucleolar peripheral inclusion body"/>
    <property type="evidence" value="ECO:0007669"/>
    <property type="project" value="EnsemblFungi"/>
</dbReference>
<keyword evidence="2" id="KW-0677">Repeat</keyword>
<dbReference type="PROSITE" id="PS51188">
    <property type="entry name" value="ZF_CR"/>
    <property type="match status" value="1"/>
</dbReference>
<dbReference type="GO" id="GO:0034605">
    <property type="term" value="P:cellular response to heat"/>
    <property type="evidence" value="ECO:0007669"/>
    <property type="project" value="EnsemblFungi"/>
</dbReference>
<dbReference type="FunFam" id="2.60.260.20:FF:000003">
    <property type="entry name" value="DnaJ subfamily A member 2"/>
    <property type="match status" value="1"/>
</dbReference>
<dbReference type="GO" id="GO:0005829">
    <property type="term" value="C:cytosol"/>
    <property type="evidence" value="ECO:0007669"/>
    <property type="project" value="EnsemblFungi"/>
</dbReference>
<evidence type="ECO:0000313" key="11">
    <source>
        <dbReference type="Proteomes" id="UP000095009"/>
    </source>
</evidence>
<dbReference type="GO" id="GO:0008270">
    <property type="term" value="F:zinc ion binding"/>
    <property type="evidence" value="ECO:0007669"/>
    <property type="project" value="UniProtKB-KW"/>
</dbReference>
<dbReference type="SMART" id="SM00271">
    <property type="entry name" value="DnaJ"/>
    <property type="match status" value="1"/>
</dbReference>
<dbReference type="AlphaFoldDB" id="A0A1E3PGA6"/>
<gene>
    <name evidence="10" type="ORF">NADFUDRAFT_52105</name>
</gene>
<dbReference type="PROSITE" id="PS00636">
    <property type="entry name" value="DNAJ_1"/>
    <property type="match status" value="1"/>
</dbReference>
<dbReference type="SUPFAM" id="SSF46565">
    <property type="entry name" value="Chaperone J-domain"/>
    <property type="match status" value="1"/>
</dbReference>
<dbReference type="GO" id="GO:0140454">
    <property type="term" value="P:protein aggregate center assembly"/>
    <property type="evidence" value="ECO:0007669"/>
    <property type="project" value="EnsemblFungi"/>
</dbReference>
<dbReference type="GO" id="GO:0042026">
    <property type="term" value="P:protein refolding"/>
    <property type="evidence" value="ECO:0007669"/>
    <property type="project" value="EnsemblFungi"/>
</dbReference>
<dbReference type="GO" id="GO:0140453">
    <property type="term" value="C:protein aggregate center"/>
    <property type="evidence" value="ECO:0007669"/>
    <property type="project" value="EnsemblFungi"/>
</dbReference>
<keyword evidence="4 6" id="KW-0862">Zinc</keyword>
<evidence type="ECO:0000256" key="6">
    <source>
        <dbReference type="PROSITE-ProRule" id="PRU00546"/>
    </source>
</evidence>
<evidence type="ECO:0000256" key="3">
    <source>
        <dbReference type="ARBA" id="ARBA00022771"/>
    </source>
</evidence>
<dbReference type="FunFam" id="1.10.287.110:FF:000048">
    <property type="entry name" value="DnaJ family protein"/>
    <property type="match status" value="1"/>
</dbReference>
<organism evidence="10 11">
    <name type="scientific">Nadsonia fulvescens var. elongata DSM 6958</name>
    <dbReference type="NCBI Taxonomy" id="857566"/>
    <lineage>
        <taxon>Eukaryota</taxon>
        <taxon>Fungi</taxon>
        <taxon>Dikarya</taxon>
        <taxon>Ascomycota</taxon>
        <taxon>Saccharomycotina</taxon>
        <taxon>Dipodascomycetes</taxon>
        <taxon>Dipodascales</taxon>
        <taxon>Dipodascales incertae sedis</taxon>
        <taxon>Nadsonia</taxon>
    </lineage>
</organism>
<dbReference type="HAMAP" id="MF_01152">
    <property type="entry name" value="DnaJ"/>
    <property type="match status" value="1"/>
</dbReference>
<dbReference type="InterPro" id="IPR002939">
    <property type="entry name" value="DnaJ_C"/>
</dbReference>
<dbReference type="InterPro" id="IPR001623">
    <property type="entry name" value="DnaJ_domain"/>
</dbReference>
<evidence type="ECO:0000259" key="8">
    <source>
        <dbReference type="PROSITE" id="PS50076"/>
    </source>
</evidence>
<protein>
    <submittedName>
        <fullName evidence="10">DnaJ-domain-containing protein</fullName>
    </submittedName>
</protein>
<dbReference type="EMBL" id="KV454411">
    <property type="protein sequence ID" value="ODQ64466.1"/>
    <property type="molecule type" value="Genomic_DNA"/>
</dbReference>
<feature type="domain" description="J" evidence="8">
    <location>
        <begin position="6"/>
        <end position="71"/>
    </location>
</feature>
<dbReference type="InterPro" id="IPR018253">
    <property type="entry name" value="DnaJ_domain_CS"/>
</dbReference>
<dbReference type="GO" id="GO:0030544">
    <property type="term" value="F:Hsp70 protein binding"/>
    <property type="evidence" value="ECO:0007669"/>
    <property type="project" value="InterPro"/>
</dbReference>
<keyword evidence="3 6" id="KW-0863">Zinc-finger</keyword>
<keyword evidence="11" id="KW-1185">Reference proteome</keyword>
<evidence type="ECO:0000256" key="7">
    <source>
        <dbReference type="SAM" id="MobiDB-lite"/>
    </source>
</evidence>
<dbReference type="Proteomes" id="UP000095009">
    <property type="component" value="Unassembled WGS sequence"/>
</dbReference>
<accession>A0A1E3PGA6</accession>
<dbReference type="PROSITE" id="PS50076">
    <property type="entry name" value="DNAJ_2"/>
    <property type="match status" value="1"/>
</dbReference>
<dbReference type="CDD" id="cd10747">
    <property type="entry name" value="DnaJ_C"/>
    <property type="match status" value="1"/>
</dbReference>
<dbReference type="CDD" id="cd06257">
    <property type="entry name" value="DnaJ"/>
    <property type="match status" value="1"/>
</dbReference>
<dbReference type="InterPro" id="IPR036869">
    <property type="entry name" value="J_dom_sf"/>
</dbReference>
<dbReference type="STRING" id="857566.A0A1E3PGA6"/>
<sequence>MVKETKLYDTLGVSPDASDAQIKKAYRLGALKYHPDKNQHSPEAADKFKEVSHAYEILSDNQKREIYDSYGEEGLNGGGMGGGMDGNPEDLFSHFFGGMGGMFGGQGGPQRETGPRKSKDIVHTLKVKLEDLYKGKVAKLKLTKTVNCAPCGGRGGKEGAVKTCTSCGGRGVKFVTRQMGPMVQRFQTTCPECNGEGQMIDARDRCKVCKGKKTVDEQKVLEVHIDKGMRDGQKVVFQGEGDQGPNIIPGDVVFVVEEVSHDRFIRKGDDLYYNAKIDLNTALTGGAFIIKHLDDEILKVEIVPGEVIAPGCLKVIEGKGMPSYRHHNFGNMFVQFEVDFPKAYFADEHTLQQIEALLPKKEVPSIPKNAQVEEVMLADADPIKQRASQGMHDDEDEDYEGQGGQGVQCASQ</sequence>
<dbReference type="SUPFAM" id="SSF49493">
    <property type="entry name" value="HSP40/DnaJ peptide-binding domain"/>
    <property type="match status" value="2"/>
</dbReference>
<dbReference type="PRINTS" id="PR00625">
    <property type="entry name" value="JDOMAIN"/>
</dbReference>
<evidence type="ECO:0000256" key="4">
    <source>
        <dbReference type="ARBA" id="ARBA00022833"/>
    </source>
</evidence>
<evidence type="ECO:0000256" key="5">
    <source>
        <dbReference type="ARBA" id="ARBA00023186"/>
    </source>
</evidence>
<proteinExistence type="inferred from homology"/>
<dbReference type="CDD" id="cd10719">
    <property type="entry name" value="DnaJ_zf"/>
    <property type="match status" value="1"/>
</dbReference>
<name>A0A1E3PGA6_9ASCO</name>
<dbReference type="Gene3D" id="1.10.287.110">
    <property type="entry name" value="DnaJ domain"/>
    <property type="match status" value="1"/>
</dbReference>
<dbReference type="Pfam" id="PF01556">
    <property type="entry name" value="DnaJ_C"/>
    <property type="match status" value="1"/>
</dbReference>
<dbReference type="Pfam" id="PF00684">
    <property type="entry name" value="DnaJ_CXXCXGXG"/>
    <property type="match status" value="1"/>
</dbReference>
<reference evidence="10 11" key="1">
    <citation type="journal article" date="2016" name="Proc. Natl. Acad. Sci. U.S.A.">
        <title>Comparative genomics of biotechnologically important yeasts.</title>
        <authorList>
            <person name="Riley R."/>
            <person name="Haridas S."/>
            <person name="Wolfe K.H."/>
            <person name="Lopes M.R."/>
            <person name="Hittinger C.T."/>
            <person name="Goeker M."/>
            <person name="Salamov A.A."/>
            <person name="Wisecaver J.H."/>
            <person name="Long T.M."/>
            <person name="Calvey C.H."/>
            <person name="Aerts A.L."/>
            <person name="Barry K.W."/>
            <person name="Choi C."/>
            <person name="Clum A."/>
            <person name="Coughlan A.Y."/>
            <person name="Deshpande S."/>
            <person name="Douglass A.P."/>
            <person name="Hanson S.J."/>
            <person name="Klenk H.-P."/>
            <person name="LaButti K.M."/>
            <person name="Lapidus A."/>
            <person name="Lindquist E.A."/>
            <person name="Lipzen A.M."/>
            <person name="Meier-Kolthoff J.P."/>
            <person name="Ohm R.A."/>
            <person name="Otillar R.P."/>
            <person name="Pangilinan J.L."/>
            <person name="Peng Y."/>
            <person name="Rokas A."/>
            <person name="Rosa C.A."/>
            <person name="Scheuner C."/>
            <person name="Sibirny A.A."/>
            <person name="Slot J.C."/>
            <person name="Stielow J.B."/>
            <person name="Sun H."/>
            <person name="Kurtzman C.P."/>
            <person name="Blackwell M."/>
            <person name="Grigoriev I.V."/>
            <person name="Jeffries T.W."/>
        </authorList>
    </citation>
    <scope>NUCLEOTIDE SEQUENCE [LARGE SCALE GENOMIC DNA]</scope>
    <source>
        <strain evidence="10 11">DSM 6958</strain>
    </source>
</reference>
<dbReference type="Pfam" id="PF00226">
    <property type="entry name" value="DnaJ"/>
    <property type="match status" value="1"/>
</dbReference>
<dbReference type="SUPFAM" id="SSF57938">
    <property type="entry name" value="DnaJ/Hsp40 cysteine-rich domain"/>
    <property type="match status" value="1"/>
</dbReference>
<dbReference type="Gene3D" id="2.10.230.10">
    <property type="entry name" value="Heat shock protein DnaJ, cysteine-rich domain"/>
    <property type="match status" value="1"/>
</dbReference>
<dbReference type="GO" id="GO:0051082">
    <property type="term" value="F:unfolded protein binding"/>
    <property type="evidence" value="ECO:0007669"/>
    <property type="project" value="InterPro"/>
</dbReference>
<keyword evidence="5" id="KW-0143">Chaperone</keyword>
<evidence type="ECO:0000256" key="1">
    <source>
        <dbReference type="ARBA" id="ARBA00022723"/>
    </source>
</evidence>
<keyword evidence="1 6" id="KW-0479">Metal-binding</keyword>
<evidence type="ECO:0000256" key="2">
    <source>
        <dbReference type="ARBA" id="ARBA00022737"/>
    </source>
</evidence>
<dbReference type="Gene3D" id="2.60.260.20">
    <property type="entry name" value="Urease metallochaperone UreE, N-terminal domain"/>
    <property type="match status" value="2"/>
</dbReference>
<dbReference type="FunFam" id="2.10.230.10:FF:000001">
    <property type="entry name" value="DnaJ subfamily A member 2"/>
    <property type="match status" value="1"/>
</dbReference>
<evidence type="ECO:0000259" key="9">
    <source>
        <dbReference type="PROSITE" id="PS51188"/>
    </source>
</evidence>
<dbReference type="InterPro" id="IPR036410">
    <property type="entry name" value="HSP_DnaJ_Cys-rich_dom_sf"/>
</dbReference>
<dbReference type="InterPro" id="IPR001305">
    <property type="entry name" value="HSP_DnaJ_Cys-rich_dom"/>
</dbReference>
<dbReference type="GO" id="GO:0005524">
    <property type="term" value="F:ATP binding"/>
    <property type="evidence" value="ECO:0007669"/>
    <property type="project" value="InterPro"/>
</dbReference>
<dbReference type="InterPro" id="IPR008971">
    <property type="entry name" value="HSP40/DnaJ_pept-bd"/>
</dbReference>
<dbReference type="GO" id="GO:0140455">
    <property type="term" value="P:cytoplasm protein quality control"/>
    <property type="evidence" value="ECO:0007669"/>
    <property type="project" value="EnsemblFungi"/>
</dbReference>
<dbReference type="OrthoDB" id="550424at2759"/>
<dbReference type="InterPro" id="IPR012724">
    <property type="entry name" value="DnaJ"/>
</dbReference>
<feature type="region of interest" description="Disordered" evidence="7">
    <location>
        <begin position="379"/>
        <end position="412"/>
    </location>
</feature>
<feature type="zinc finger region" description="CR-type" evidence="6">
    <location>
        <begin position="135"/>
        <end position="218"/>
    </location>
</feature>
<evidence type="ECO:0000313" key="10">
    <source>
        <dbReference type="EMBL" id="ODQ64466.1"/>
    </source>
</evidence>
<dbReference type="PANTHER" id="PTHR43888">
    <property type="entry name" value="DNAJ-LIKE-2, ISOFORM A-RELATED"/>
    <property type="match status" value="1"/>
</dbReference>
<feature type="domain" description="CR-type" evidence="9">
    <location>
        <begin position="135"/>
        <end position="218"/>
    </location>
</feature>